<dbReference type="HOGENOM" id="CLU_2037778_0_0_1"/>
<keyword evidence="2" id="KW-1185">Reference proteome</keyword>
<gene>
    <name evidence="1" type="ORF">PV04_04822</name>
</gene>
<dbReference type="Proteomes" id="UP000054266">
    <property type="component" value="Unassembled WGS sequence"/>
</dbReference>
<evidence type="ECO:0000313" key="1">
    <source>
        <dbReference type="EMBL" id="KIW68909.1"/>
    </source>
</evidence>
<proteinExistence type="predicted"/>
<evidence type="ECO:0000313" key="2">
    <source>
        <dbReference type="Proteomes" id="UP000054266"/>
    </source>
</evidence>
<name>A0A0D2GAA8_9EURO</name>
<protein>
    <submittedName>
        <fullName evidence="1">Uncharacterized protein</fullName>
    </submittedName>
</protein>
<dbReference type="AlphaFoldDB" id="A0A0D2GAA8"/>
<organism evidence="1 2">
    <name type="scientific">Phialophora macrospora</name>
    <dbReference type="NCBI Taxonomy" id="1851006"/>
    <lineage>
        <taxon>Eukaryota</taxon>
        <taxon>Fungi</taxon>
        <taxon>Dikarya</taxon>
        <taxon>Ascomycota</taxon>
        <taxon>Pezizomycotina</taxon>
        <taxon>Eurotiomycetes</taxon>
        <taxon>Chaetothyriomycetidae</taxon>
        <taxon>Chaetothyriales</taxon>
        <taxon>Herpotrichiellaceae</taxon>
        <taxon>Phialophora</taxon>
    </lineage>
</organism>
<reference evidence="1 2" key="1">
    <citation type="submission" date="2015-01" db="EMBL/GenBank/DDBJ databases">
        <title>The Genome Sequence of Capronia semiimmersa CBS27337.</title>
        <authorList>
            <consortium name="The Broad Institute Genomics Platform"/>
            <person name="Cuomo C."/>
            <person name="de Hoog S."/>
            <person name="Gorbushina A."/>
            <person name="Stielow B."/>
            <person name="Teixiera M."/>
            <person name="Abouelleil A."/>
            <person name="Chapman S.B."/>
            <person name="Priest M."/>
            <person name="Young S.K."/>
            <person name="Wortman J."/>
            <person name="Nusbaum C."/>
            <person name="Birren B."/>
        </authorList>
    </citation>
    <scope>NUCLEOTIDE SEQUENCE [LARGE SCALE GENOMIC DNA]</scope>
    <source>
        <strain evidence="1 2">CBS 27337</strain>
    </source>
</reference>
<dbReference type="EMBL" id="KN846958">
    <property type="protein sequence ID" value="KIW68909.1"/>
    <property type="molecule type" value="Genomic_DNA"/>
</dbReference>
<accession>A0A0D2GAA8</accession>
<sequence length="121" mass="13911">MCPPTVLVSIVRWQHRLVRNGFESGDLEKCDDGGLVVCTNSTYAFECRISQLSVVEIIELCRQLMKSSFVGKVWNKWCGVVKLGRLGLKLSWFVDTFARAQIHVQSACYRKILKRFGGRWR</sequence>
<dbReference type="EMBL" id="KN846958">
    <property type="protein sequence ID" value="KIW68910.1"/>
    <property type="molecule type" value="Genomic_DNA"/>
</dbReference>